<name>A0ACB9YLK3_9PEZI</name>
<proteinExistence type="predicted"/>
<evidence type="ECO:0000313" key="1">
    <source>
        <dbReference type="EMBL" id="KAI4860287.1"/>
    </source>
</evidence>
<keyword evidence="2" id="KW-1185">Reference proteome</keyword>
<sequence>MAGTDDVLSLQNEEGLGQKTTLDVQYPYSPLTPNSIIEDLPNGYRQLELSSSTAGKLESPSQQPPLSRATTPNVEGGSAYQLGLEGDAVDKFRLSTNAAAYGGNHGRQESRAPTSTQLDGRREKNRKAARKCRQKAKVSVEWLKDQERELGRENKKLKCIAGSLQNEVLCLKDGLLTHSQFCDSEPIKSYLAKVASDLVNKDFN</sequence>
<evidence type="ECO:0000313" key="2">
    <source>
        <dbReference type="Proteomes" id="UP001497700"/>
    </source>
</evidence>
<reference evidence="1 2" key="1">
    <citation type="journal article" date="2022" name="New Phytol.">
        <title>Ecological generalism drives hyperdiversity of secondary metabolite gene clusters in xylarialean endophytes.</title>
        <authorList>
            <person name="Franco M.E.E."/>
            <person name="Wisecaver J.H."/>
            <person name="Arnold A.E."/>
            <person name="Ju Y.M."/>
            <person name="Slot J.C."/>
            <person name="Ahrendt S."/>
            <person name="Moore L.P."/>
            <person name="Eastman K.E."/>
            <person name="Scott K."/>
            <person name="Konkel Z."/>
            <person name="Mondo S.J."/>
            <person name="Kuo A."/>
            <person name="Hayes R.D."/>
            <person name="Haridas S."/>
            <person name="Andreopoulos B."/>
            <person name="Riley R."/>
            <person name="LaButti K."/>
            <person name="Pangilinan J."/>
            <person name="Lipzen A."/>
            <person name="Amirebrahimi M."/>
            <person name="Yan J."/>
            <person name="Adam C."/>
            <person name="Keymanesh K."/>
            <person name="Ng V."/>
            <person name="Louie K."/>
            <person name="Northen T."/>
            <person name="Drula E."/>
            <person name="Henrissat B."/>
            <person name="Hsieh H.M."/>
            <person name="Youens-Clark K."/>
            <person name="Lutzoni F."/>
            <person name="Miadlikowska J."/>
            <person name="Eastwood D.C."/>
            <person name="Hamelin R.C."/>
            <person name="Grigoriev I.V."/>
            <person name="U'Ren J.M."/>
        </authorList>
    </citation>
    <scope>NUCLEOTIDE SEQUENCE [LARGE SCALE GENOMIC DNA]</scope>
    <source>
        <strain evidence="1 2">CBS 119005</strain>
    </source>
</reference>
<protein>
    <submittedName>
        <fullName evidence="1">Uncharacterized protein</fullName>
    </submittedName>
</protein>
<dbReference type="Proteomes" id="UP001497700">
    <property type="component" value="Unassembled WGS sequence"/>
</dbReference>
<organism evidence="1 2">
    <name type="scientific">Hypoxylon rubiginosum</name>
    <dbReference type="NCBI Taxonomy" id="110542"/>
    <lineage>
        <taxon>Eukaryota</taxon>
        <taxon>Fungi</taxon>
        <taxon>Dikarya</taxon>
        <taxon>Ascomycota</taxon>
        <taxon>Pezizomycotina</taxon>
        <taxon>Sordariomycetes</taxon>
        <taxon>Xylariomycetidae</taxon>
        <taxon>Xylariales</taxon>
        <taxon>Hypoxylaceae</taxon>
        <taxon>Hypoxylon</taxon>
    </lineage>
</organism>
<accession>A0ACB9YLK3</accession>
<comment type="caution">
    <text evidence="1">The sequence shown here is derived from an EMBL/GenBank/DDBJ whole genome shotgun (WGS) entry which is preliminary data.</text>
</comment>
<dbReference type="EMBL" id="MU393592">
    <property type="protein sequence ID" value="KAI4860287.1"/>
    <property type="molecule type" value="Genomic_DNA"/>
</dbReference>
<gene>
    <name evidence="1" type="ORF">F4820DRAFT_453075</name>
</gene>